<dbReference type="InterPro" id="IPR016195">
    <property type="entry name" value="Pol/histidinol_Pase-like"/>
</dbReference>
<dbReference type="NCBIfam" id="NF004086">
    <property type="entry name" value="PRK05588.1"/>
    <property type="match status" value="1"/>
</dbReference>
<accession>A0A6M0R718</accession>
<dbReference type="AlphaFoldDB" id="A0A6M0R718"/>
<sequence length="257" mass="30550">MFDTHLHTKFSTDSKMSIDEALKASIENNMGIIITEHMDLAFKSEGKFCFDPKSYFEKYMSYRNENLLLGIELGMEKERVKEAEEIIKNNPFDYVIGSIHTISEMDLYFDKFYDGKTKEESYREYFNHMIYNLGKYDFIDSLAHIDYVARYNKYTDSEIYYEEFSYMIDEVLRILAKKEKSMEINTRRLKDKKALKNLVKIYKRFYELGGKTVTIGSDAHNPSDIGKNFKTAKEIAEFCKLKVVYYKDRKVFYDKNI</sequence>
<dbReference type="Gene3D" id="3.20.20.140">
    <property type="entry name" value="Metal-dependent hydrolases"/>
    <property type="match status" value="1"/>
</dbReference>
<evidence type="ECO:0000256" key="4">
    <source>
        <dbReference type="ARBA" id="ARBA00022605"/>
    </source>
</evidence>
<protein>
    <recommendedName>
        <fullName evidence="3 8">Histidinol-phosphatase</fullName>
        <shortName evidence="8">HolPase</shortName>
        <ecNumber evidence="3 8">3.1.3.15</ecNumber>
    </recommendedName>
</protein>
<comment type="similarity">
    <text evidence="2 8">Belongs to the PHP hydrolase family. HisK subfamily.</text>
</comment>
<dbReference type="EMBL" id="SXDP01000001">
    <property type="protein sequence ID" value="NEZ45963.1"/>
    <property type="molecule type" value="Genomic_DNA"/>
</dbReference>
<evidence type="ECO:0000256" key="1">
    <source>
        <dbReference type="ARBA" id="ARBA00004970"/>
    </source>
</evidence>
<dbReference type="Pfam" id="PF02811">
    <property type="entry name" value="PHP"/>
    <property type="match status" value="1"/>
</dbReference>
<evidence type="ECO:0000256" key="7">
    <source>
        <dbReference type="ARBA" id="ARBA00049158"/>
    </source>
</evidence>
<gene>
    <name evidence="10" type="ORF">FDF74_01905</name>
</gene>
<comment type="catalytic activity">
    <reaction evidence="7 8">
        <text>L-histidinol phosphate + H2O = L-histidinol + phosphate</text>
        <dbReference type="Rhea" id="RHEA:14465"/>
        <dbReference type="ChEBI" id="CHEBI:15377"/>
        <dbReference type="ChEBI" id="CHEBI:43474"/>
        <dbReference type="ChEBI" id="CHEBI:57699"/>
        <dbReference type="ChEBI" id="CHEBI:57980"/>
        <dbReference type="EC" id="3.1.3.15"/>
    </reaction>
</comment>
<evidence type="ECO:0000256" key="3">
    <source>
        <dbReference type="ARBA" id="ARBA00013085"/>
    </source>
</evidence>
<dbReference type="PANTHER" id="PTHR21039">
    <property type="entry name" value="HISTIDINOL PHOSPHATASE-RELATED"/>
    <property type="match status" value="1"/>
</dbReference>
<organism evidence="10 11">
    <name type="scientific">Clostridium niameyense</name>
    <dbReference type="NCBI Taxonomy" id="1622073"/>
    <lineage>
        <taxon>Bacteria</taxon>
        <taxon>Bacillati</taxon>
        <taxon>Bacillota</taxon>
        <taxon>Clostridia</taxon>
        <taxon>Eubacteriales</taxon>
        <taxon>Clostridiaceae</taxon>
        <taxon>Clostridium</taxon>
    </lineage>
</organism>
<dbReference type="GO" id="GO:0005737">
    <property type="term" value="C:cytoplasm"/>
    <property type="evidence" value="ECO:0007669"/>
    <property type="project" value="TreeGrafter"/>
</dbReference>
<dbReference type="GO" id="GO:0004401">
    <property type="term" value="F:histidinol-phosphatase activity"/>
    <property type="evidence" value="ECO:0007669"/>
    <property type="project" value="UniProtKB-UniRule"/>
</dbReference>
<dbReference type="SUPFAM" id="SSF89550">
    <property type="entry name" value="PHP domain-like"/>
    <property type="match status" value="1"/>
</dbReference>
<dbReference type="Proteomes" id="UP000473885">
    <property type="component" value="Unassembled WGS sequence"/>
</dbReference>
<feature type="domain" description="PHP" evidence="9">
    <location>
        <begin position="3"/>
        <end position="186"/>
    </location>
</feature>
<evidence type="ECO:0000256" key="5">
    <source>
        <dbReference type="ARBA" id="ARBA00022801"/>
    </source>
</evidence>
<comment type="caution">
    <text evidence="10">The sequence shown here is derived from an EMBL/GenBank/DDBJ whole genome shotgun (WGS) entry which is preliminary data.</text>
</comment>
<dbReference type="UniPathway" id="UPA00031">
    <property type="reaction ID" value="UER00013"/>
</dbReference>
<evidence type="ECO:0000313" key="10">
    <source>
        <dbReference type="EMBL" id="NEZ45963.1"/>
    </source>
</evidence>
<dbReference type="EC" id="3.1.3.15" evidence="3 8"/>
<evidence type="ECO:0000259" key="9">
    <source>
        <dbReference type="Pfam" id="PF02811"/>
    </source>
</evidence>
<keyword evidence="4 8" id="KW-0028">Amino-acid biosynthesis</keyword>
<evidence type="ECO:0000256" key="6">
    <source>
        <dbReference type="ARBA" id="ARBA00023102"/>
    </source>
</evidence>
<dbReference type="NCBIfam" id="TIGR01856">
    <property type="entry name" value="hisJ_fam"/>
    <property type="match status" value="1"/>
</dbReference>
<dbReference type="GO" id="GO:0000105">
    <property type="term" value="P:L-histidine biosynthetic process"/>
    <property type="evidence" value="ECO:0007669"/>
    <property type="project" value="UniProtKB-UniRule"/>
</dbReference>
<evidence type="ECO:0000256" key="8">
    <source>
        <dbReference type="RuleBase" id="RU366003"/>
    </source>
</evidence>
<dbReference type="InterPro" id="IPR004013">
    <property type="entry name" value="PHP_dom"/>
</dbReference>
<keyword evidence="11" id="KW-1185">Reference proteome</keyword>
<proteinExistence type="inferred from homology"/>
<dbReference type="RefSeq" id="WP_163248309.1">
    <property type="nucleotide sequence ID" value="NZ_SXDP01000001.1"/>
</dbReference>
<keyword evidence="5 8" id="KW-0378">Hydrolase</keyword>
<evidence type="ECO:0000313" key="11">
    <source>
        <dbReference type="Proteomes" id="UP000473885"/>
    </source>
</evidence>
<reference evidence="10 11" key="1">
    <citation type="submission" date="2019-04" db="EMBL/GenBank/DDBJ databases">
        <title>Genome sequencing of Clostridium botulinum Groups I-IV and Clostridium butyricum.</title>
        <authorList>
            <person name="Brunt J."/>
            <person name="Van Vliet A.H.M."/>
            <person name="Stringer S.C."/>
            <person name="Carter A.T."/>
            <person name="Peck M.W."/>
        </authorList>
    </citation>
    <scope>NUCLEOTIDE SEQUENCE [LARGE SCALE GENOMIC DNA]</scope>
    <source>
        <strain evidence="10 11">IFR 18/094</strain>
    </source>
</reference>
<dbReference type="PANTHER" id="PTHR21039:SF0">
    <property type="entry name" value="HISTIDINOL-PHOSPHATASE"/>
    <property type="match status" value="1"/>
</dbReference>
<dbReference type="InterPro" id="IPR010140">
    <property type="entry name" value="Histidinol_P_phosphatase_HisJ"/>
</dbReference>
<comment type="pathway">
    <text evidence="1 8">Amino-acid biosynthesis; L-histidine biosynthesis; L-histidine from 5-phospho-alpha-D-ribose 1-diphosphate: step 8/9.</text>
</comment>
<name>A0A6M0R718_9CLOT</name>
<keyword evidence="6 8" id="KW-0368">Histidine biosynthesis</keyword>
<evidence type="ECO:0000256" key="2">
    <source>
        <dbReference type="ARBA" id="ARBA00009152"/>
    </source>
</evidence>